<comment type="cofactor">
    <cofactor evidence="9">
        <name>Zn(2+)</name>
        <dbReference type="ChEBI" id="CHEBI:29105"/>
    </cofactor>
    <text evidence="9">Binds 1 zinc ion per subunit.</text>
</comment>
<evidence type="ECO:0000256" key="10">
    <source>
        <dbReference type="SAM" id="SignalP"/>
    </source>
</evidence>
<dbReference type="SUPFAM" id="SSF55166">
    <property type="entry name" value="Hedgehog/DD-peptidase"/>
    <property type="match status" value="1"/>
</dbReference>
<keyword evidence="12" id="KW-1185">Reference proteome</keyword>
<keyword evidence="2 9" id="KW-0645">Protease</keyword>
<keyword evidence="6 9" id="KW-0224">Dipeptidase</keyword>
<dbReference type="InterPro" id="IPR009045">
    <property type="entry name" value="Zn_M74/Hedgehog-like"/>
</dbReference>
<evidence type="ECO:0000256" key="9">
    <source>
        <dbReference type="HAMAP-Rule" id="MF_01924"/>
    </source>
</evidence>
<dbReference type="GO" id="GO:0008237">
    <property type="term" value="F:metallopeptidase activity"/>
    <property type="evidence" value="ECO:0007669"/>
    <property type="project" value="UniProtKB-KW"/>
</dbReference>
<reference evidence="12" key="1">
    <citation type="submission" date="2013-11" db="EMBL/GenBank/DDBJ databases">
        <title>Draft genome sequence from a member of Zhouia, isolated tidal flat.</title>
        <authorList>
            <person name="Jin H."/>
            <person name="Jeon C.O."/>
        </authorList>
    </citation>
    <scope>NUCLEOTIDE SEQUENCE [LARGE SCALE GENOMIC DNA]</scope>
    <source>
        <strain evidence="12">AD3</strain>
    </source>
</reference>
<feature type="signal peptide" evidence="10">
    <location>
        <begin position="1"/>
        <end position="26"/>
    </location>
</feature>
<dbReference type="HAMAP" id="MF_01924">
    <property type="entry name" value="A_A_dipeptidase"/>
    <property type="match status" value="1"/>
</dbReference>
<proteinExistence type="inferred from homology"/>
<keyword evidence="3 9" id="KW-0479">Metal-binding</keyword>
<protein>
    <recommendedName>
        <fullName evidence="9">D-alanyl-D-alanine dipeptidase</fullName>
        <shortName evidence="9">D-Ala-D-Ala dipeptidase</shortName>
        <ecNumber evidence="9">3.4.13.22</ecNumber>
    </recommendedName>
</protein>
<keyword evidence="5 9" id="KW-0862">Zinc</keyword>
<feature type="active site" description="Proton donor/acceptor" evidence="9">
    <location>
        <position position="230"/>
    </location>
</feature>
<dbReference type="PANTHER" id="PTHR43126:SF1">
    <property type="entry name" value="D-ALANYL-D-ALANINE DIPEPTIDASE"/>
    <property type="match status" value="1"/>
</dbReference>
<evidence type="ECO:0000313" key="12">
    <source>
        <dbReference type="Proteomes" id="UP000018850"/>
    </source>
</evidence>
<evidence type="ECO:0000256" key="3">
    <source>
        <dbReference type="ARBA" id="ARBA00022723"/>
    </source>
</evidence>
<dbReference type="EC" id="3.4.13.22" evidence="9"/>
<name>W2UQE7_9FLAO</name>
<keyword evidence="8" id="KW-0961">Cell wall biogenesis/degradation</keyword>
<dbReference type="AlphaFoldDB" id="W2UQE7"/>
<dbReference type="Pfam" id="PF01427">
    <property type="entry name" value="Peptidase_M15"/>
    <property type="match status" value="1"/>
</dbReference>
<evidence type="ECO:0000256" key="5">
    <source>
        <dbReference type="ARBA" id="ARBA00022833"/>
    </source>
</evidence>
<evidence type="ECO:0000256" key="1">
    <source>
        <dbReference type="ARBA" id="ARBA00001362"/>
    </source>
</evidence>
<evidence type="ECO:0000256" key="7">
    <source>
        <dbReference type="ARBA" id="ARBA00023049"/>
    </source>
</evidence>
<keyword evidence="10" id="KW-0732">Signal</keyword>
<dbReference type="CDD" id="cd14840">
    <property type="entry name" value="D-Ala-D-Ala_dipeptidase_Aad"/>
    <property type="match status" value="1"/>
</dbReference>
<dbReference type="GO" id="GO:0006508">
    <property type="term" value="P:proteolysis"/>
    <property type="evidence" value="ECO:0007669"/>
    <property type="project" value="UniProtKB-KW"/>
</dbReference>
<feature type="binding site" evidence="9">
    <location>
        <position position="166"/>
    </location>
    <ligand>
        <name>Zn(2+)</name>
        <dbReference type="ChEBI" id="CHEBI:29105"/>
        <note>catalytic</note>
    </ligand>
</feature>
<organism evidence="11 12">
    <name type="scientific">Zhouia amylolytica AD3</name>
    <dbReference type="NCBI Taxonomy" id="1286632"/>
    <lineage>
        <taxon>Bacteria</taxon>
        <taxon>Pseudomonadati</taxon>
        <taxon>Bacteroidota</taxon>
        <taxon>Flavobacteriia</taxon>
        <taxon>Flavobacteriales</taxon>
        <taxon>Flavobacteriaceae</taxon>
        <taxon>Zhouia</taxon>
    </lineage>
</organism>
<accession>W2UQE7</accession>
<sequence length="252" mass="29280">MRLTRGMIRFAHVCILLISFCSCKNASKQLKDTHVEKPDTFETIQVNTNEVQERLDTIIIQTVLKDLSGVSDTTFVNLKEYSDDFLYDLKYATTDNFLKTKVYECAECYVRAKTARALIKANKEFQKQGYRIKFFDCYRPHDVQKEMWKIVPNPQYVANPAKGSIHNKGGAVDITLVNSNGEELKMGTGFDFFGPKAHHDYTALPEKVLENRKLLKETMEKYGFWSIRTEWWHYNLSAGSNDRVANFRWNCE</sequence>
<dbReference type="PROSITE" id="PS51257">
    <property type="entry name" value="PROKAR_LIPOPROTEIN"/>
    <property type="match status" value="1"/>
</dbReference>
<comment type="catalytic activity">
    <reaction evidence="1 9">
        <text>D-alanyl-D-alanine + H2O = 2 D-alanine</text>
        <dbReference type="Rhea" id="RHEA:20661"/>
        <dbReference type="ChEBI" id="CHEBI:15377"/>
        <dbReference type="ChEBI" id="CHEBI:57416"/>
        <dbReference type="ChEBI" id="CHEBI:57822"/>
        <dbReference type="EC" id="3.4.13.22"/>
    </reaction>
</comment>
<dbReference type="STRING" id="376730.SAMN04487906_3144"/>
<dbReference type="Proteomes" id="UP000018850">
    <property type="component" value="Unassembled WGS sequence"/>
</dbReference>
<dbReference type="PANTHER" id="PTHR43126">
    <property type="entry name" value="D-ALANYL-D-ALANINE DIPEPTIDASE"/>
    <property type="match status" value="1"/>
</dbReference>
<comment type="similarity">
    <text evidence="9">Belongs to the peptidase M15D family.</text>
</comment>
<comment type="function">
    <text evidence="9">Catalyzes hydrolysis of the D-alanyl-D-alanine dipeptide.</text>
</comment>
<feature type="chain" id="PRO_5004826159" description="D-alanyl-D-alanine dipeptidase" evidence="10">
    <location>
        <begin position="27"/>
        <end position="252"/>
    </location>
</feature>
<evidence type="ECO:0000313" key="11">
    <source>
        <dbReference type="EMBL" id="ETN96184.1"/>
    </source>
</evidence>
<dbReference type="RefSeq" id="WP_235444247.1">
    <property type="nucleotide sequence ID" value="NZ_AYXY01000014.1"/>
</dbReference>
<dbReference type="GO" id="GO:0008270">
    <property type="term" value="F:zinc ion binding"/>
    <property type="evidence" value="ECO:0007669"/>
    <property type="project" value="UniProtKB-UniRule"/>
</dbReference>
<feature type="binding site" evidence="9">
    <location>
        <position position="173"/>
    </location>
    <ligand>
        <name>Zn(2+)</name>
        <dbReference type="ChEBI" id="CHEBI:29105"/>
        <note>catalytic</note>
    </ligand>
</feature>
<keyword evidence="7 9" id="KW-0482">Metalloprotease</keyword>
<evidence type="ECO:0000256" key="4">
    <source>
        <dbReference type="ARBA" id="ARBA00022801"/>
    </source>
</evidence>
<dbReference type="PATRIC" id="fig|1286632.3.peg.876"/>
<dbReference type="InterPro" id="IPR000755">
    <property type="entry name" value="A_A_dipeptidase"/>
</dbReference>
<dbReference type="GO" id="GO:0071555">
    <property type="term" value="P:cell wall organization"/>
    <property type="evidence" value="ECO:0007669"/>
    <property type="project" value="UniProtKB-KW"/>
</dbReference>
<dbReference type="EMBL" id="AYXY01000014">
    <property type="protein sequence ID" value="ETN96184.1"/>
    <property type="molecule type" value="Genomic_DNA"/>
</dbReference>
<evidence type="ECO:0000256" key="2">
    <source>
        <dbReference type="ARBA" id="ARBA00022670"/>
    </source>
</evidence>
<reference evidence="11 12" key="2">
    <citation type="journal article" date="2016" name="Genome Announc.">
        <title>Draft Genome Sequence of Zhouia amylolytica AD3, Isolated from Tidal Flat Sediment.</title>
        <authorList>
            <person name="Jia B."/>
            <person name="Jin H.M."/>
            <person name="Lee H.J."/>
            <person name="Jeon C.O."/>
        </authorList>
    </citation>
    <scope>NUCLEOTIDE SEQUENCE [LARGE SCALE GENOMIC DNA]</scope>
    <source>
        <strain evidence="11 12">AD3</strain>
    </source>
</reference>
<dbReference type="GO" id="GO:0160237">
    <property type="term" value="F:D-Ala-D-Ala dipeptidase activity"/>
    <property type="evidence" value="ECO:0007669"/>
    <property type="project" value="UniProtKB-EC"/>
</dbReference>
<feature type="site" description="Transition state stabilizer" evidence="9">
    <location>
        <position position="139"/>
    </location>
</feature>
<comment type="caution">
    <text evidence="11">The sequence shown here is derived from an EMBL/GenBank/DDBJ whole genome shotgun (WGS) entry which is preliminary data.</text>
</comment>
<keyword evidence="4 9" id="KW-0378">Hydrolase</keyword>
<gene>
    <name evidence="11" type="ORF">P278_08780</name>
</gene>
<dbReference type="Gene3D" id="3.30.1380.10">
    <property type="match status" value="1"/>
</dbReference>
<evidence type="ECO:0000256" key="8">
    <source>
        <dbReference type="ARBA" id="ARBA00023316"/>
    </source>
</evidence>
<dbReference type="eggNOG" id="COG2173">
    <property type="taxonomic scope" value="Bacteria"/>
</dbReference>
<feature type="binding site" evidence="9">
    <location>
        <position position="233"/>
    </location>
    <ligand>
        <name>Zn(2+)</name>
        <dbReference type="ChEBI" id="CHEBI:29105"/>
        <note>catalytic</note>
    </ligand>
</feature>
<evidence type="ECO:0000256" key="6">
    <source>
        <dbReference type="ARBA" id="ARBA00022997"/>
    </source>
</evidence>